<evidence type="ECO:0000256" key="1">
    <source>
        <dbReference type="ARBA" id="ARBA00022729"/>
    </source>
</evidence>
<accession>A0ABX7P2W1</accession>
<dbReference type="Gene3D" id="2.60.120.200">
    <property type="match status" value="1"/>
</dbReference>
<dbReference type="Pfam" id="PF13385">
    <property type="entry name" value="Laminin_G_3"/>
    <property type="match status" value="1"/>
</dbReference>
<dbReference type="SUPFAM" id="SSF49899">
    <property type="entry name" value="Concanavalin A-like lectins/glucanases"/>
    <property type="match status" value="1"/>
</dbReference>
<evidence type="ECO:0000256" key="3">
    <source>
        <dbReference type="SAM" id="SignalP"/>
    </source>
</evidence>
<evidence type="ECO:0000313" key="5">
    <source>
        <dbReference type="EMBL" id="QSQ24805.1"/>
    </source>
</evidence>
<proteinExistence type="predicted"/>
<keyword evidence="1 3" id="KW-0732">Signal</keyword>
<evidence type="ECO:0000259" key="4">
    <source>
        <dbReference type="SMART" id="SM00560"/>
    </source>
</evidence>
<dbReference type="EMBL" id="CP071090">
    <property type="protein sequence ID" value="QSQ24805.1"/>
    <property type="molecule type" value="Genomic_DNA"/>
</dbReference>
<dbReference type="InterPro" id="IPR013320">
    <property type="entry name" value="ConA-like_dom_sf"/>
</dbReference>
<feature type="domain" description="LamG-like jellyroll fold" evidence="4">
    <location>
        <begin position="475"/>
        <end position="622"/>
    </location>
</feature>
<keyword evidence="2" id="KW-1015">Disulfide bond</keyword>
<evidence type="ECO:0000256" key="2">
    <source>
        <dbReference type="ARBA" id="ARBA00023157"/>
    </source>
</evidence>
<gene>
    <name evidence="5" type="ORF">JY651_07645</name>
</gene>
<feature type="signal peptide" evidence="3">
    <location>
        <begin position="1"/>
        <end position="24"/>
    </location>
</feature>
<protein>
    <submittedName>
        <fullName evidence="5">LamG domain-containing protein</fullName>
    </submittedName>
</protein>
<name>A0ABX7P2W1_9BACT</name>
<reference evidence="5 6" key="1">
    <citation type="submission" date="2021-02" db="EMBL/GenBank/DDBJ databases">
        <title>De Novo genome assembly of isolated myxobacteria.</title>
        <authorList>
            <person name="Stevens D.C."/>
        </authorList>
    </citation>
    <scope>NUCLEOTIDE SEQUENCE [LARGE SCALE GENOMIC DNA]</scope>
    <source>
        <strain evidence="6">SCPEA02</strain>
    </source>
</reference>
<dbReference type="RefSeq" id="WP_206726366.1">
    <property type="nucleotide sequence ID" value="NZ_CP071090.1"/>
</dbReference>
<organism evidence="5 6">
    <name type="scientific">Pyxidicoccus parkwayensis</name>
    <dbReference type="NCBI Taxonomy" id="2813578"/>
    <lineage>
        <taxon>Bacteria</taxon>
        <taxon>Pseudomonadati</taxon>
        <taxon>Myxococcota</taxon>
        <taxon>Myxococcia</taxon>
        <taxon>Myxococcales</taxon>
        <taxon>Cystobacterineae</taxon>
        <taxon>Myxococcaceae</taxon>
        <taxon>Pyxidicoccus</taxon>
    </lineage>
</organism>
<sequence length="856" mass="91546">MARRVPLPRALLLALCFLSLESSAASRPSLVNTRIRTPFGANGHSSTLDGRVFVGNIGEDHATTTTTWIARVFRPEAVTYDAEGRPGFASAFSAGRTVSVRNGENALAFCFSNPAQPYTLSSGLAVYTPYLFDSRMFNGDNVFRRRPVDIRVSQPFTAQADISSFTTGNLEELTTTSGAKIRGIEPTMTSDGRLLIYQGGPNNDGAIDHLMYTYNATPCAASGWSTPRPLSAMYSDTNAGVKRYPLSWQPLKAATGEAYGAGAYVRGAYAWVDHEGRNVLYAAVIYTDGARREAMSLIGADTGWTAYHIDGSINTDRSDIAHLFYSGPMWNFEQERSPAQNFPAGSSNETRYLPVTKTHDVLALFGSNTADYNEVDLGDLSDPFHLLYLPMNELVTRAGAYDLTRTPDLSGRFNTGTLIGTAQISPSNALTQPASGSVWEPQGKGKALVVPGGGAVTVNLTDPNSTVPGIGAYVRGFTVQLAIRPDANINQGCTTGNPYRYLLAKSGGLDLIYEADNTVQMSFQINGQRVRLGRSPALPVGVWSQLAYTWDGVTGQFNEYINGVSTGRALPVVTGSFRLGTGSLSIGAGNVMDTQVCPVNGEGSFRGAIDEVRFFTHARSNRSVCLTTYGSDCKDDAIQVSPSGGQFGMSQQQPACNAYSALGTQACASAMHRVCAQRGANDALASSTNVYETIQQLIGNRPPISLLGVPAAATATDATVACAPIQHQSLPVTFEELGRRHAGCTDERVAQSFDCFAAVHRWCAGLGWTTGQIFETTTRPWVGCFNSGLIQDVPKDQLGPASNAGNFTSTDSKLEVSRWCQARGYGAGVVQELGAGSIANVHCFQPAVTVPWKFNP</sequence>
<feature type="chain" id="PRO_5046602034" evidence="3">
    <location>
        <begin position="25"/>
        <end position="856"/>
    </location>
</feature>
<evidence type="ECO:0000313" key="6">
    <source>
        <dbReference type="Proteomes" id="UP000662747"/>
    </source>
</evidence>
<dbReference type="InterPro" id="IPR006558">
    <property type="entry name" value="LamG-like"/>
</dbReference>
<dbReference type="Proteomes" id="UP000662747">
    <property type="component" value="Chromosome"/>
</dbReference>
<keyword evidence="6" id="KW-1185">Reference proteome</keyword>
<dbReference type="SMART" id="SM00560">
    <property type="entry name" value="LamGL"/>
    <property type="match status" value="1"/>
</dbReference>